<dbReference type="PANTHER" id="PTHR13624">
    <property type="entry name" value="RE42071P"/>
    <property type="match status" value="1"/>
</dbReference>
<evidence type="ECO:0000256" key="6">
    <source>
        <dbReference type="ARBA" id="ARBA00022989"/>
    </source>
</evidence>
<dbReference type="PROSITE" id="PS50066">
    <property type="entry name" value="MADS_BOX_2"/>
    <property type="match status" value="1"/>
</dbReference>
<keyword evidence="7" id="KW-0805">Transcription regulation</keyword>
<keyword evidence="6 16" id="KW-1133">Transmembrane helix</keyword>
<feature type="transmembrane region" description="Helical" evidence="16">
    <location>
        <begin position="565"/>
        <end position="586"/>
    </location>
</feature>
<dbReference type="Gene3D" id="3.40.1810.10">
    <property type="entry name" value="Transcription factor, MADS-box"/>
    <property type="match status" value="1"/>
</dbReference>
<dbReference type="GO" id="GO:0016020">
    <property type="term" value="C:membrane"/>
    <property type="evidence" value="ECO:0007669"/>
    <property type="project" value="UniProtKB-SubCell"/>
</dbReference>
<evidence type="ECO:0000256" key="8">
    <source>
        <dbReference type="ARBA" id="ARBA00023125"/>
    </source>
</evidence>
<dbReference type="CDD" id="cd00265">
    <property type="entry name" value="MADS_MEF2_like"/>
    <property type="match status" value="1"/>
</dbReference>
<comment type="similarity">
    <text evidence="3">Belongs to the TMEM161 family.</text>
</comment>
<evidence type="ECO:0000256" key="3">
    <source>
        <dbReference type="ARBA" id="ARBA00009706"/>
    </source>
</evidence>
<evidence type="ECO:0000256" key="15">
    <source>
        <dbReference type="SAM" id="MobiDB-lite"/>
    </source>
</evidence>
<evidence type="ECO:0000256" key="11">
    <source>
        <dbReference type="ARBA" id="ARBA00023163"/>
    </source>
</evidence>
<protein>
    <recommendedName>
        <fullName evidence="14">Transmembrane protein 161A</fullName>
    </recommendedName>
</protein>
<dbReference type="Pfam" id="PF00319">
    <property type="entry name" value="SRF-TF"/>
    <property type="match status" value="1"/>
</dbReference>
<dbReference type="GO" id="GO:0000977">
    <property type="term" value="F:RNA polymerase II transcription regulatory region sequence-specific DNA binding"/>
    <property type="evidence" value="ECO:0007669"/>
    <property type="project" value="InterPro"/>
</dbReference>
<dbReference type="GO" id="GO:0005634">
    <property type="term" value="C:nucleus"/>
    <property type="evidence" value="ECO:0007669"/>
    <property type="project" value="UniProtKB-SubCell"/>
</dbReference>
<evidence type="ECO:0000256" key="1">
    <source>
        <dbReference type="ARBA" id="ARBA00004123"/>
    </source>
</evidence>
<dbReference type="SMART" id="SM00432">
    <property type="entry name" value="MADS"/>
    <property type="match status" value="1"/>
</dbReference>
<dbReference type="Pfam" id="PF10268">
    <property type="entry name" value="Tmemb_161AB"/>
    <property type="match status" value="1"/>
</dbReference>
<dbReference type="Proteomes" id="UP000030759">
    <property type="component" value="Unassembled WGS sequence"/>
</dbReference>
<evidence type="ECO:0000256" key="5">
    <source>
        <dbReference type="ARBA" id="ARBA00022729"/>
    </source>
</evidence>
<evidence type="ECO:0000256" key="10">
    <source>
        <dbReference type="ARBA" id="ARBA00023159"/>
    </source>
</evidence>
<sequence>MEEPEMQLKGKKVTDKFTESVYVLANEPSVALYRLQEHVRRSLPELAQHKADMQRWEEQSQGAIYTVEYACSAVKSLVDSSVYFRSVEGLLKQAISIRDHMNTSAQGHRDIESDGIERVQAAGEPQWNSHSRQPGTMGRKKIQISRILDQRNRQVTFTKRKFGLMKKAYELSVLCDCDIALIIFNSAQRLFQYASSDMDRVLLKYTEYSEPHESRTNADILQTLKRRGVGLDGPEPEVEEEPEGPGEKSLRTAGGDRGSASPLPLIYVRELRPPNTVNTEFEMETQRAPVAPAMSVSELSHRVPLAPPGCEPGGPGEAASVHSRPPHFRPPGLGHPIFSPSHLTGKTPPPLYLATDGRRPDLPAGLVGARGGLGTSRSLYSGLQSPGAPGPALGSFAFLPPGSADCTPADAAPLPLQPAPWPLTRDALDPGRPGVLSLIDQDPLRLPASSLVRACARGVEMAVLGVQLVVTLFTATVMHRLAPHCSFARWLLCNGSLFRYVHPSEEELRVLAGKPRPRGRKERWANGLHDEKPLSVPRDAPFQLATCPLTAVDALVLRFFLEYQWFVDFAVYSVGVYLFTEAYYLVLGPVQEANISVFWCLLTLAFSLLLLYTSFLSPLCTLWLWTKPVARDLLYQAPMKNMTSSLPSEGAFDSLRLWVLVVLCLLRLAVTRPHLQAYLCLAKARVEQLRKEAGRIEAREIQQRVVRVYCYVTVVSLQYLTPLILTLHCTLLLKTLGGYSWTLGPAQTPLDPPQSSDTLISVDPAEDEAQQTAAQVAGVLGGLLTPLFLRGVLAYLIWWTAACQLLSSLFGLYFHQHLAAS</sequence>
<feature type="region of interest" description="Disordered" evidence="15">
    <location>
        <begin position="228"/>
        <end position="261"/>
    </location>
</feature>
<evidence type="ECO:0000256" key="2">
    <source>
        <dbReference type="ARBA" id="ARBA00004141"/>
    </source>
</evidence>
<keyword evidence="8" id="KW-0238">DNA-binding</keyword>
<evidence type="ECO:0000256" key="12">
    <source>
        <dbReference type="ARBA" id="ARBA00023180"/>
    </source>
</evidence>
<evidence type="ECO:0000313" key="18">
    <source>
        <dbReference type="EMBL" id="ERE91161.1"/>
    </source>
</evidence>
<dbReference type="SUPFAM" id="SSF55455">
    <property type="entry name" value="SRF-like"/>
    <property type="match status" value="1"/>
</dbReference>
<keyword evidence="12" id="KW-0325">Glycoprotein</keyword>
<proteinExistence type="inferred from homology"/>
<dbReference type="AlphaFoldDB" id="A0A061IMZ3"/>
<dbReference type="InterPro" id="IPR019320">
    <property type="entry name" value="BORCS8"/>
</dbReference>
<evidence type="ECO:0000256" key="7">
    <source>
        <dbReference type="ARBA" id="ARBA00023015"/>
    </source>
</evidence>
<keyword evidence="11" id="KW-0804">Transcription</keyword>
<dbReference type="Pfam" id="PF10167">
    <property type="entry name" value="BORCS8"/>
    <property type="match status" value="1"/>
</dbReference>
<feature type="domain" description="MADS-box" evidence="17">
    <location>
        <begin position="137"/>
        <end position="197"/>
    </location>
</feature>
<dbReference type="InterPro" id="IPR036879">
    <property type="entry name" value="TF_MADSbox_sf"/>
</dbReference>
<dbReference type="GO" id="GO:0046983">
    <property type="term" value="F:protein dimerization activity"/>
    <property type="evidence" value="ECO:0007669"/>
    <property type="project" value="InterPro"/>
</dbReference>
<evidence type="ECO:0000256" key="14">
    <source>
        <dbReference type="ARBA" id="ARBA00040182"/>
    </source>
</evidence>
<dbReference type="InterPro" id="IPR019395">
    <property type="entry name" value="Transmembrane_161A/B"/>
</dbReference>
<feature type="transmembrane region" description="Helical" evidence="16">
    <location>
        <begin position="708"/>
        <end position="733"/>
    </location>
</feature>
<evidence type="ECO:0000256" key="4">
    <source>
        <dbReference type="ARBA" id="ARBA00022692"/>
    </source>
</evidence>
<dbReference type="PROSITE" id="PS00350">
    <property type="entry name" value="MADS_BOX_1"/>
    <property type="match status" value="1"/>
</dbReference>
<keyword evidence="9 16" id="KW-0472">Membrane</keyword>
<feature type="transmembrane region" description="Helical" evidence="16">
    <location>
        <begin position="598"/>
        <end position="625"/>
    </location>
</feature>
<dbReference type="GO" id="GO:0045944">
    <property type="term" value="P:positive regulation of transcription by RNA polymerase II"/>
    <property type="evidence" value="ECO:0007669"/>
    <property type="project" value="InterPro"/>
</dbReference>
<organism evidence="18 19">
    <name type="scientific">Cricetulus griseus</name>
    <name type="common">Chinese hamster</name>
    <name type="synonym">Cricetulus barabensis griseus</name>
    <dbReference type="NCBI Taxonomy" id="10029"/>
    <lineage>
        <taxon>Eukaryota</taxon>
        <taxon>Metazoa</taxon>
        <taxon>Chordata</taxon>
        <taxon>Craniata</taxon>
        <taxon>Vertebrata</taxon>
        <taxon>Euteleostomi</taxon>
        <taxon>Mammalia</taxon>
        <taxon>Eutheria</taxon>
        <taxon>Euarchontoglires</taxon>
        <taxon>Glires</taxon>
        <taxon>Rodentia</taxon>
        <taxon>Myomorpha</taxon>
        <taxon>Muroidea</taxon>
        <taxon>Cricetidae</taxon>
        <taxon>Cricetinae</taxon>
        <taxon>Cricetulus</taxon>
    </lineage>
</organism>
<keyword evidence="5" id="KW-0732">Signal</keyword>
<dbReference type="PANTHER" id="PTHR13624:SF4">
    <property type="entry name" value="TRANSMEMBRANE PROTEIN 161A"/>
    <property type="match status" value="1"/>
</dbReference>
<dbReference type="FunFam" id="3.40.1810.10:FF:000001">
    <property type="entry name" value="Myocyte-specific enhancer factor 2A homolog"/>
    <property type="match status" value="1"/>
</dbReference>
<keyword evidence="13" id="KW-0539">Nucleus</keyword>
<dbReference type="EMBL" id="KE663643">
    <property type="protein sequence ID" value="ERE91161.1"/>
    <property type="molecule type" value="Genomic_DNA"/>
</dbReference>
<evidence type="ECO:0000256" key="16">
    <source>
        <dbReference type="SAM" id="Phobius"/>
    </source>
</evidence>
<dbReference type="InterPro" id="IPR033896">
    <property type="entry name" value="MEF2-like_N"/>
</dbReference>
<evidence type="ECO:0000259" key="17">
    <source>
        <dbReference type="PROSITE" id="PS50066"/>
    </source>
</evidence>
<evidence type="ECO:0000256" key="9">
    <source>
        <dbReference type="ARBA" id="ARBA00023136"/>
    </source>
</evidence>
<gene>
    <name evidence="18" type="ORF">H671_1g1159</name>
</gene>
<feature type="transmembrane region" description="Helical" evidence="16">
    <location>
        <begin position="655"/>
        <end position="675"/>
    </location>
</feature>
<evidence type="ECO:0000313" key="19">
    <source>
        <dbReference type="Proteomes" id="UP000030759"/>
    </source>
</evidence>
<reference evidence="19" key="1">
    <citation type="journal article" date="2013" name="Nat. Biotechnol.">
        <title>Chinese hamster genome sequenced from sorted chromosomes.</title>
        <authorList>
            <person name="Brinkrolf K."/>
            <person name="Rupp O."/>
            <person name="Laux H."/>
            <person name="Kollin F."/>
            <person name="Ernst W."/>
            <person name="Linke B."/>
            <person name="Kofler R."/>
            <person name="Romand S."/>
            <person name="Hesse F."/>
            <person name="Budach W.E."/>
            <person name="Galosy S."/>
            <person name="Muller D."/>
            <person name="Noll T."/>
            <person name="Wienberg J."/>
            <person name="Jostock T."/>
            <person name="Leonard M."/>
            <person name="Grillari J."/>
            <person name="Tauch A."/>
            <person name="Goesmann A."/>
            <person name="Helk B."/>
            <person name="Mott J.E."/>
            <person name="Puhler A."/>
            <person name="Borth N."/>
        </authorList>
    </citation>
    <scope>NUCLEOTIDE SEQUENCE [LARGE SCALE GENOMIC DNA]</scope>
    <source>
        <strain evidence="19">17A/GY</strain>
    </source>
</reference>
<name>A0A061IMZ3_CRIGR</name>
<comment type="subcellular location">
    <subcellularLocation>
        <location evidence="2">Membrane</location>
        <topology evidence="2">Multi-pass membrane protein</topology>
    </subcellularLocation>
    <subcellularLocation>
        <location evidence="1">Nucleus</location>
    </subcellularLocation>
</comment>
<feature type="compositionally biased region" description="Acidic residues" evidence="15">
    <location>
        <begin position="234"/>
        <end position="244"/>
    </location>
</feature>
<feature type="transmembrane region" description="Helical" evidence="16">
    <location>
        <begin position="792"/>
        <end position="814"/>
    </location>
</feature>
<accession>A0A061IMZ3</accession>
<keyword evidence="10" id="KW-0010">Activator</keyword>
<keyword evidence="4 16" id="KW-0812">Transmembrane</keyword>
<dbReference type="PRINTS" id="PR00404">
    <property type="entry name" value="MADSDOMAIN"/>
</dbReference>
<evidence type="ECO:0000256" key="13">
    <source>
        <dbReference type="ARBA" id="ARBA00023242"/>
    </source>
</evidence>
<dbReference type="InterPro" id="IPR002100">
    <property type="entry name" value="TF_MADSbox"/>
</dbReference>